<sequence>MVDDPMPGDDPALPEHLVTALDGLERHELREVVHYVQRRIRELQSPVSDEIEAAPGEEIITVEERPGYTEVIKREPCGEDCSDCPHGPYLYHVYEEVKPDGSPSLHWVFLGRVFRRDDHRD</sequence>
<dbReference type="RefSeq" id="WP_276303625.1">
    <property type="nucleotide sequence ID" value="NZ_CP119992.1"/>
</dbReference>
<proteinExistence type="predicted"/>
<dbReference type="AlphaFoldDB" id="A0ABD6AAC1"/>
<dbReference type="GeneID" id="79316226"/>
<accession>A0ABD6AAC1</accession>
<name>A0ABD6AAC1_9EURY</name>
<protein>
    <submittedName>
        <fullName evidence="1">Uncharacterized protein</fullName>
    </submittedName>
</protein>
<evidence type="ECO:0000313" key="2">
    <source>
        <dbReference type="Proteomes" id="UP001596547"/>
    </source>
</evidence>
<dbReference type="Proteomes" id="UP001596547">
    <property type="component" value="Unassembled WGS sequence"/>
</dbReference>
<keyword evidence="2" id="KW-1185">Reference proteome</keyword>
<dbReference type="EMBL" id="JBHTBF010000002">
    <property type="protein sequence ID" value="MFC7317120.1"/>
    <property type="molecule type" value="Genomic_DNA"/>
</dbReference>
<gene>
    <name evidence="1" type="ORF">ACFQPE_09965</name>
</gene>
<comment type="caution">
    <text evidence="1">The sequence shown here is derived from an EMBL/GenBank/DDBJ whole genome shotgun (WGS) entry which is preliminary data.</text>
</comment>
<organism evidence="1 2">
    <name type="scientific">Halomarina halobia</name>
    <dbReference type="NCBI Taxonomy" id="3033386"/>
    <lineage>
        <taxon>Archaea</taxon>
        <taxon>Methanobacteriati</taxon>
        <taxon>Methanobacteriota</taxon>
        <taxon>Stenosarchaea group</taxon>
        <taxon>Halobacteria</taxon>
        <taxon>Halobacteriales</taxon>
        <taxon>Natronomonadaceae</taxon>
        <taxon>Halomarina</taxon>
    </lineage>
</organism>
<reference evidence="1 2" key="1">
    <citation type="journal article" date="2019" name="Int. J. Syst. Evol. Microbiol.">
        <title>The Global Catalogue of Microorganisms (GCM) 10K type strain sequencing project: providing services to taxonomists for standard genome sequencing and annotation.</title>
        <authorList>
            <consortium name="The Broad Institute Genomics Platform"/>
            <consortium name="The Broad Institute Genome Sequencing Center for Infectious Disease"/>
            <person name="Wu L."/>
            <person name="Ma J."/>
        </authorList>
    </citation>
    <scope>NUCLEOTIDE SEQUENCE [LARGE SCALE GENOMIC DNA]</scope>
    <source>
        <strain evidence="1 2">PSR21</strain>
    </source>
</reference>
<evidence type="ECO:0000313" key="1">
    <source>
        <dbReference type="EMBL" id="MFC7317120.1"/>
    </source>
</evidence>